<dbReference type="Proteomes" id="UP000331127">
    <property type="component" value="Unassembled WGS sequence"/>
</dbReference>
<protein>
    <recommendedName>
        <fullName evidence="1">Acyl-CoA thioesterase-like N-terminal HotDog domain-containing protein</fullName>
    </recommendedName>
</protein>
<proteinExistence type="predicted"/>
<evidence type="ECO:0000259" key="1">
    <source>
        <dbReference type="Pfam" id="PF13622"/>
    </source>
</evidence>
<comment type="caution">
    <text evidence="2">The sequence shown here is derived from an EMBL/GenBank/DDBJ whole genome shotgun (WGS) entry which is preliminary data.</text>
</comment>
<name>A0A5M3WVT4_9ACTN</name>
<gene>
    <name evidence="2" type="ORF">Amac_064370</name>
</gene>
<evidence type="ECO:0000313" key="3">
    <source>
        <dbReference type="Proteomes" id="UP000331127"/>
    </source>
</evidence>
<evidence type="ECO:0000313" key="2">
    <source>
        <dbReference type="EMBL" id="GES12840.1"/>
    </source>
</evidence>
<keyword evidence="3" id="KW-1185">Reference proteome</keyword>
<dbReference type="SUPFAM" id="SSF54637">
    <property type="entry name" value="Thioesterase/thiol ester dehydrase-isomerase"/>
    <property type="match status" value="1"/>
</dbReference>
<dbReference type="InterPro" id="IPR029069">
    <property type="entry name" value="HotDog_dom_sf"/>
</dbReference>
<sequence>MAIVWDTVFGPVKLTHEGESLRADVDGDINFRGVVFGGWTASLAALAAADGLDGQVLSALHVVFTGQVRPGALLFDIERLRAGGSMAARRVTAHQGGEPLASVQAWFTRPDLFPSATHPRSTPPQRSWDDCPTLEWSWPDAPFLRHIDERGIDYPTSYATFQHGPPHVELWARPFERHLEPLPRQLLDVILFDAHLLDAAYRATTLTDLHMVSLDLCVTWAATPPDGWLHVTTDALLGPSLVVTTGTLADEHGTRYAVATSQGRSYAPR</sequence>
<feature type="domain" description="Acyl-CoA thioesterase-like N-terminal HotDog" evidence="1">
    <location>
        <begin position="33"/>
        <end position="108"/>
    </location>
</feature>
<dbReference type="AlphaFoldDB" id="A0A5M3WVT4"/>
<dbReference type="EMBL" id="BLAE01000039">
    <property type="protein sequence ID" value="GES12840.1"/>
    <property type="molecule type" value="Genomic_DNA"/>
</dbReference>
<accession>A0A5M3WVT4</accession>
<organism evidence="2 3">
    <name type="scientific">Acrocarpospora macrocephala</name>
    <dbReference type="NCBI Taxonomy" id="150177"/>
    <lineage>
        <taxon>Bacteria</taxon>
        <taxon>Bacillati</taxon>
        <taxon>Actinomycetota</taxon>
        <taxon>Actinomycetes</taxon>
        <taxon>Streptosporangiales</taxon>
        <taxon>Streptosporangiaceae</taxon>
        <taxon>Acrocarpospora</taxon>
    </lineage>
</organism>
<reference evidence="2 3" key="1">
    <citation type="submission" date="2019-10" db="EMBL/GenBank/DDBJ databases">
        <title>Whole genome shotgun sequence of Acrocarpospora macrocephala NBRC 16266.</title>
        <authorList>
            <person name="Ichikawa N."/>
            <person name="Kimura A."/>
            <person name="Kitahashi Y."/>
            <person name="Komaki H."/>
            <person name="Oguchi A."/>
        </authorList>
    </citation>
    <scope>NUCLEOTIDE SEQUENCE [LARGE SCALE GENOMIC DNA]</scope>
    <source>
        <strain evidence="2 3">NBRC 16266</strain>
    </source>
</reference>
<dbReference type="InterPro" id="IPR049449">
    <property type="entry name" value="TesB_ACOT8-like_N"/>
</dbReference>
<dbReference type="Gene3D" id="2.40.160.210">
    <property type="entry name" value="Acyl-CoA thioesterase, double hotdog domain"/>
    <property type="match status" value="1"/>
</dbReference>
<dbReference type="RefSeq" id="WP_170322763.1">
    <property type="nucleotide sequence ID" value="NZ_BAAAHL010000050.1"/>
</dbReference>
<dbReference type="InterPro" id="IPR042171">
    <property type="entry name" value="Acyl-CoA_hotdog"/>
</dbReference>
<dbReference type="Pfam" id="PF13622">
    <property type="entry name" value="4HBT_3"/>
    <property type="match status" value="1"/>
</dbReference>